<evidence type="ECO:0000256" key="3">
    <source>
        <dbReference type="ARBA" id="ARBA00022896"/>
    </source>
</evidence>
<evidence type="ECO:0000256" key="2">
    <source>
        <dbReference type="ARBA" id="ARBA00022723"/>
    </source>
</evidence>
<evidence type="ECO:0000256" key="1">
    <source>
        <dbReference type="ARBA" id="ARBA00001961"/>
    </source>
</evidence>
<dbReference type="RefSeq" id="WP_025901133.1">
    <property type="nucleotide sequence ID" value="NZ_ATMJ01000012.1"/>
</dbReference>
<evidence type="ECO:0000256" key="7">
    <source>
        <dbReference type="HAMAP-Rule" id="MF_00657"/>
    </source>
</evidence>
<keyword evidence="6 7" id="KW-0408">Iron</keyword>
<dbReference type="NCBIfam" id="NF003975">
    <property type="entry name" value="PRK05467.1-4"/>
    <property type="match status" value="1"/>
</dbReference>
<dbReference type="eggNOG" id="COG3128">
    <property type="taxonomic scope" value="Bacteria"/>
</dbReference>
<feature type="binding site" evidence="7">
    <location>
        <position position="157"/>
    </location>
    <ligand>
        <name>Fe cation</name>
        <dbReference type="ChEBI" id="CHEBI:24875"/>
    </ligand>
</feature>
<dbReference type="SUPFAM" id="SSF51197">
    <property type="entry name" value="Clavaminate synthase-like"/>
    <property type="match status" value="1"/>
</dbReference>
<organism evidence="9 10">
    <name type="scientific">Tatumella ptyseos ATCC 33301</name>
    <dbReference type="NCBI Taxonomy" id="1005995"/>
    <lineage>
        <taxon>Bacteria</taxon>
        <taxon>Pseudomonadati</taxon>
        <taxon>Pseudomonadota</taxon>
        <taxon>Gammaproteobacteria</taxon>
        <taxon>Enterobacterales</taxon>
        <taxon>Erwiniaceae</taxon>
        <taxon>Tatumella</taxon>
    </lineage>
</organism>
<comment type="caution">
    <text evidence="9">The sequence shown here is derived from an EMBL/GenBank/DDBJ whole genome shotgun (WGS) entry which is preliminary data.</text>
</comment>
<dbReference type="HAMAP" id="MF_00657">
    <property type="entry name" value="Hydroxyl_YbiX"/>
    <property type="match status" value="1"/>
</dbReference>
<dbReference type="Pfam" id="PF13640">
    <property type="entry name" value="2OG-FeII_Oxy_3"/>
    <property type="match status" value="1"/>
</dbReference>
<keyword evidence="2 7" id="KW-0479">Metal-binding</keyword>
<feature type="binding site" evidence="7">
    <location>
        <position position="98"/>
    </location>
    <ligand>
        <name>Fe cation</name>
        <dbReference type="ChEBI" id="CHEBI:24875"/>
    </ligand>
</feature>
<evidence type="ECO:0000259" key="8">
    <source>
        <dbReference type="PROSITE" id="PS51471"/>
    </source>
</evidence>
<dbReference type="EC" id="1.14.-.-" evidence="9"/>
<accession>A0A085JK86</accession>
<dbReference type="GO" id="GO:0005506">
    <property type="term" value="F:iron ion binding"/>
    <property type="evidence" value="ECO:0007669"/>
    <property type="project" value="UniProtKB-UniRule"/>
</dbReference>
<reference evidence="9 10" key="1">
    <citation type="submission" date="2014-05" db="EMBL/GenBank/DDBJ databases">
        <title>ATOL: Assembling a taxonomically balanced genome-scale reconstruction of the evolutionary history of the Enterobacteriaceae.</title>
        <authorList>
            <person name="Plunkett G.III."/>
            <person name="Neeno-Eckwall E.C."/>
            <person name="Glasner J.D."/>
            <person name="Perna N.T."/>
        </authorList>
    </citation>
    <scope>NUCLEOTIDE SEQUENCE [LARGE SCALE GENOMIC DNA]</scope>
    <source>
        <strain evidence="9 10">ATCC 33301</strain>
    </source>
</reference>
<evidence type="ECO:0000256" key="5">
    <source>
        <dbReference type="ARBA" id="ARBA00023002"/>
    </source>
</evidence>
<gene>
    <name evidence="9" type="ORF">GTPT_1075</name>
</gene>
<dbReference type="AlphaFoldDB" id="A0A085JK86"/>
<dbReference type="GO" id="GO:0016706">
    <property type="term" value="F:2-oxoglutarate-dependent dioxygenase activity"/>
    <property type="evidence" value="ECO:0007669"/>
    <property type="project" value="UniProtKB-UniRule"/>
</dbReference>
<dbReference type="Proteomes" id="UP000028602">
    <property type="component" value="Unassembled WGS sequence"/>
</dbReference>
<feature type="binding site" evidence="7">
    <location>
        <position position="96"/>
    </location>
    <ligand>
        <name>Fe cation</name>
        <dbReference type="ChEBI" id="CHEBI:24875"/>
    </ligand>
</feature>
<dbReference type="EMBL" id="JMPR01000019">
    <property type="protein sequence ID" value="KFD20882.1"/>
    <property type="molecule type" value="Genomic_DNA"/>
</dbReference>
<keyword evidence="10" id="KW-1185">Reference proteome</keyword>
<comment type="cofactor">
    <cofactor evidence="1 7">
        <name>L-ascorbate</name>
        <dbReference type="ChEBI" id="CHEBI:38290"/>
    </cofactor>
</comment>
<dbReference type="NCBIfam" id="NF003974">
    <property type="entry name" value="PRK05467.1-3"/>
    <property type="match status" value="1"/>
</dbReference>
<dbReference type="Pfam" id="PF18331">
    <property type="entry name" value="PKHD_C"/>
    <property type="match status" value="1"/>
</dbReference>
<keyword evidence="3 7" id="KW-0847">Vitamin C</keyword>
<comment type="cofactor">
    <cofactor evidence="7">
        <name>Fe(2+)</name>
        <dbReference type="ChEBI" id="CHEBI:29033"/>
    </cofactor>
    <text evidence="7">Binds 1 Fe(2+) ion per subunit.</text>
</comment>
<evidence type="ECO:0000256" key="4">
    <source>
        <dbReference type="ARBA" id="ARBA00022964"/>
    </source>
</evidence>
<sequence length="224" mass="25220">MMQKISGLLSPEEVMLVRNKLAVSPWIDGRATTGHLGAEVKSNQQVDTASQEWQELQRYVLDKLNSHPQFFSATLPVNISSPLFNRYREGGTYGFHVDGAVRREGNAWLRTDISATLFLSDPDSYQGGELVIKDTYGEHRVRLPAGDMLLYPSGSLHCVTPVTSGERLASFMWIQSMIRDESKRAMLISLDENIRALQQNAQATEVSVSLLHLYHNLLREWTGE</sequence>
<dbReference type="SMART" id="SM00702">
    <property type="entry name" value="P4Hc"/>
    <property type="match status" value="1"/>
</dbReference>
<dbReference type="InterPro" id="IPR005123">
    <property type="entry name" value="Oxoglu/Fe-dep_dioxygenase_dom"/>
</dbReference>
<dbReference type="InterPro" id="IPR006620">
    <property type="entry name" value="Pro_4_hyd_alph"/>
</dbReference>
<feature type="domain" description="Fe2OG dioxygenase" evidence="8">
    <location>
        <begin position="78"/>
        <end position="176"/>
    </location>
</feature>
<dbReference type="PROSITE" id="PS51471">
    <property type="entry name" value="FE2OG_OXY"/>
    <property type="match status" value="1"/>
</dbReference>
<evidence type="ECO:0000313" key="10">
    <source>
        <dbReference type="Proteomes" id="UP000028602"/>
    </source>
</evidence>
<dbReference type="EC" id="1.-.-.-" evidence="9"/>
<dbReference type="GO" id="GO:0031418">
    <property type="term" value="F:L-ascorbic acid binding"/>
    <property type="evidence" value="ECO:0007669"/>
    <property type="project" value="UniProtKB-KW"/>
</dbReference>
<dbReference type="InterPro" id="IPR044862">
    <property type="entry name" value="Pro_4_hyd_alph_FE2OG_OXY"/>
</dbReference>
<dbReference type="OrthoDB" id="9812472at2"/>
<dbReference type="GO" id="GO:0006879">
    <property type="term" value="P:intracellular iron ion homeostasis"/>
    <property type="evidence" value="ECO:0007669"/>
    <property type="project" value="TreeGrafter"/>
</dbReference>
<feature type="binding site" evidence="7">
    <location>
        <position position="167"/>
    </location>
    <ligand>
        <name>2-oxoglutarate</name>
        <dbReference type="ChEBI" id="CHEBI:16810"/>
    </ligand>
</feature>
<dbReference type="PANTHER" id="PTHR41536">
    <property type="entry name" value="PKHD-TYPE HYDROXYLASE YBIX"/>
    <property type="match status" value="1"/>
</dbReference>
<dbReference type="GO" id="GO:0006974">
    <property type="term" value="P:DNA damage response"/>
    <property type="evidence" value="ECO:0007669"/>
    <property type="project" value="TreeGrafter"/>
</dbReference>
<dbReference type="PANTHER" id="PTHR41536:SF1">
    <property type="entry name" value="PKHD-TYPE HYDROXYLASE YBIX"/>
    <property type="match status" value="1"/>
</dbReference>
<keyword evidence="5 7" id="KW-0560">Oxidoreductase</keyword>
<dbReference type="Gene3D" id="4.10.860.20">
    <property type="entry name" value="Rabenosyn, Rab binding domain"/>
    <property type="match status" value="1"/>
</dbReference>
<dbReference type="InterPro" id="IPR041097">
    <property type="entry name" value="PKHD_C"/>
</dbReference>
<protein>
    <submittedName>
        <fullName evidence="9">Iron-uptake factor</fullName>
        <ecNumber evidence="9">1.-.-.-</ecNumber>
        <ecNumber evidence="9">1.14.-.-</ecNumber>
        <ecNumber evidence="9">1.14.11.-</ecNumber>
    </submittedName>
</protein>
<proteinExistence type="inferred from homology"/>
<name>A0A085JK86_9GAMM</name>
<evidence type="ECO:0000256" key="6">
    <source>
        <dbReference type="ARBA" id="ARBA00023004"/>
    </source>
</evidence>
<dbReference type="InterPro" id="IPR023550">
    <property type="entry name" value="PKHD_hydroxylase"/>
</dbReference>
<dbReference type="Gene3D" id="2.60.120.620">
    <property type="entry name" value="q2cbj1_9rhob like domain"/>
    <property type="match status" value="1"/>
</dbReference>
<keyword evidence="4 7" id="KW-0223">Dioxygenase</keyword>
<dbReference type="EC" id="1.14.11.-" evidence="9"/>
<evidence type="ECO:0000313" key="9">
    <source>
        <dbReference type="EMBL" id="KFD20882.1"/>
    </source>
</evidence>